<gene>
    <name evidence="3" type="ORF">KRR39_14810</name>
</gene>
<organism evidence="3 4">
    <name type="scientific">Nocardioides panacis</name>
    <dbReference type="NCBI Taxonomy" id="2849501"/>
    <lineage>
        <taxon>Bacteria</taxon>
        <taxon>Bacillati</taxon>
        <taxon>Actinomycetota</taxon>
        <taxon>Actinomycetes</taxon>
        <taxon>Propionibacteriales</taxon>
        <taxon>Nocardioidaceae</taxon>
        <taxon>Nocardioides</taxon>
    </lineage>
</organism>
<name>A0A975SWV2_9ACTN</name>
<feature type="domain" description="HTH merR-type" evidence="2">
    <location>
        <begin position="10"/>
        <end position="77"/>
    </location>
</feature>
<dbReference type="InterPro" id="IPR015358">
    <property type="entry name" value="Tscrpt_reg_MerR_DNA-bd"/>
</dbReference>
<proteinExistence type="predicted"/>
<dbReference type="Pfam" id="PF00376">
    <property type="entry name" value="MerR"/>
    <property type="match status" value="1"/>
</dbReference>
<dbReference type="EMBL" id="CP077062">
    <property type="protein sequence ID" value="QWZ06798.1"/>
    <property type="molecule type" value="Genomic_DNA"/>
</dbReference>
<dbReference type="GO" id="GO:0003677">
    <property type="term" value="F:DNA binding"/>
    <property type="evidence" value="ECO:0007669"/>
    <property type="project" value="UniProtKB-KW"/>
</dbReference>
<protein>
    <submittedName>
        <fullName evidence="3">MerR family DNA-binding transcriptional regulator</fullName>
    </submittedName>
</protein>
<dbReference type="Pfam" id="PF09278">
    <property type="entry name" value="MerR-DNA-bind"/>
    <property type="match status" value="1"/>
</dbReference>
<dbReference type="PROSITE" id="PS50937">
    <property type="entry name" value="HTH_MERR_2"/>
    <property type="match status" value="1"/>
</dbReference>
<sequence length="133" mass="15305">MDDGTDDGPTWSIASLAEEFGVTLRTIRHYEDVGLITPGRRGTTRVFHARDRIRLRLILRGKRLGFSLPEIRTIVNMYDEQPGEAGQLQYLLDQIEVRRAELDQLRRDIDETMEELAHVEDRCREDLAGLARG</sequence>
<feature type="coiled-coil region" evidence="1">
    <location>
        <begin position="88"/>
        <end position="122"/>
    </location>
</feature>
<keyword evidence="3" id="KW-0238">DNA-binding</keyword>
<dbReference type="Proteomes" id="UP000683575">
    <property type="component" value="Chromosome"/>
</dbReference>
<dbReference type="AlphaFoldDB" id="A0A975SWV2"/>
<keyword evidence="4" id="KW-1185">Reference proteome</keyword>
<dbReference type="CDD" id="cd04776">
    <property type="entry name" value="HTH_GnyR"/>
    <property type="match status" value="1"/>
</dbReference>
<dbReference type="SMART" id="SM00422">
    <property type="entry name" value="HTH_MERR"/>
    <property type="match status" value="1"/>
</dbReference>
<accession>A0A975SWV2</accession>
<reference evidence="3" key="1">
    <citation type="submission" date="2021-06" db="EMBL/GenBank/DDBJ databases">
        <title>Complete genome sequence of Nocardioides sp. G188.</title>
        <authorList>
            <person name="Im W.-T."/>
        </authorList>
    </citation>
    <scope>NUCLEOTIDE SEQUENCE</scope>
    <source>
        <strain evidence="3">G188</strain>
    </source>
</reference>
<evidence type="ECO:0000256" key="1">
    <source>
        <dbReference type="SAM" id="Coils"/>
    </source>
</evidence>
<evidence type="ECO:0000313" key="4">
    <source>
        <dbReference type="Proteomes" id="UP000683575"/>
    </source>
</evidence>
<dbReference type="InterPro" id="IPR000551">
    <property type="entry name" value="MerR-type_HTH_dom"/>
</dbReference>
<keyword evidence="1" id="KW-0175">Coiled coil</keyword>
<dbReference type="GO" id="GO:0003700">
    <property type="term" value="F:DNA-binding transcription factor activity"/>
    <property type="evidence" value="ECO:0007669"/>
    <property type="project" value="InterPro"/>
</dbReference>
<dbReference type="PANTHER" id="PTHR30204:SF58">
    <property type="entry name" value="HTH-TYPE TRANSCRIPTIONAL REGULATOR YFMP"/>
    <property type="match status" value="1"/>
</dbReference>
<evidence type="ECO:0000313" key="3">
    <source>
        <dbReference type="EMBL" id="QWZ06798.1"/>
    </source>
</evidence>
<dbReference type="InterPro" id="IPR047057">
    <property type="entry name" value="MerR_fam"/>
</dbReference>
<dbReference type="PANTHER" id="PTHR30204">
    <property type="entry name" value="REDOX-CYCLING DRUG-SENSING TRANSCRIPTIONAL ACTIVATOR SOXR"/>
    <property type="match status" value="1"/>
</dbReference>
<dbReference type="KEGG" id="nps:KRR39_14810"/>
<evidence type="ECO:0000259" key="2">
    <source>
        <dbReference type="PROSITE" id="PS50937"/>
    </source>
</evidence>
<dbReference type="RefSeq" id="WP_216938012.1">
    <property type="nucleotide sequence ID" value="NZ_CP077062.1"/>
</dbReference>